<dbReference type="Gene3D" id="1.10.10.10">
    <property type="entry name" value="Winged helix-like DNA-binding domain superfamily/Winged helix DNA-binding domain"/>
    <property type="match status" value="1"/>
</dbReference>
<accession>A0ABY9QBF1</accession>
<dbReference type="RefSeq" id="WP_311088337.1">
    <property type="nucleotide sequence ID" value="NZ_CP133461.1"/>
</dbReference>
<reference evidence="2 3" key="1">
    <citation type="submission" date="2023-08" db="EMBL/GenBank/DDBJ databases">
        <title>Complete genome sequence of Geobacillus thermodenitrificans K1041, a genetically tractable strain representative of the genus Geobacillus.</title>
        <authorList>
            <person name="Kani S."/>
            <person name="Suzuki H."/>
        </authorList>
    </citation>
    <scope>NUCLEOTIDE SEQUENCE [LARGE SCALE GENOMIC DNA]</scope>
    <source>
        <strain evidence="2 3">K1041</strain>
    </source>
</reference>
<keyword evidence="3" id="KW-1185">Reference proteome</keyword>
<dbReference type="InterPro" id="IPR009057">
    <property type="entry name" value="Homeodomain-like_sf"/>
</dbReference>
<proteinExistence type="predicted"/>
<protein>
    <submittedName>
        <fullName evidence="2">Transposase</fullName>
    </submittedName>
</protein>
<dbReference type="InterPro" id="IPR036388">
    <property type="entry name" value="WH-like_DNA-bd_sf"/>
</dbReference>
<evidence type="ECO:0000313" key="3">
    <source>
        <dbReference type="Proteomes" id="UP001297580"/>
    </source>
</evidence>
<organism evidence="2 3">
    <name type="scientific">Geobacillus thermodenitrificans</name>
    <dbReference type="NCBI Taxonomy" id="33940"/>
    <lineage>
        <taxon>Bacteria</taxon>
        <taxon>Bacillati</taxon>
        <taxon>Bacillota</taxon>
        <taxon>Bacilli</taxon>
        <taxon>Bacillales</taxon>
        <taxon>Anoxybacillaceae</taxon>
        <taxon>Geobacillus</taxon>
    </lineage>
</organism>
<gene>
    <name evidence="2" type="ORF">HSX42_18915</name>
</gene>
<evidence type="ECO:0000313" key="2">
    <source>
        <dbReference type="EMBL" id="WMV76234.1"/>
    </source>
</evidence>
<dbReference type="SUPFAM" id="SSF46689">
    <property type="entry name" value="Homeodomain-like"/>
    <property type="match status" value="1"/>
</dbReference>
<sequence length="69" mass="8110">MEGIFLWETYDLAFKKKVVDFYFNKGMGYKIIAKELGVAHSTVRRWMNGKESKGERKSEETHNKGRKIP</sequence>
<name>A0ABY9QBF1_GEOTD</name>
<dbReference type="EMBL" id="CP133461">
    <property type="protein sequence ID" value="WMV76234.1"/>
    <property type="molecule type" value="Genomic_DNA"/>
</dbReference>
<dbReference type="Proteomes" id="UP001297580">
    <property type="component" value="Chromosome"/>
</dbReference>
<dbReference type="Pfam" id="PF01527">
    <property type="entry name" value="HTH_Tnp_1"/>
    <property type="match status" value="1"/>
</dbReference>
<feature type="compositionally biased region" description="Basic and acidic residues" evidence="1">
    <location>
        <begin position="48"/>
        <end position="63"/>
    </location>
</feature>
<evidence type="ECO:0000256" key="1">
    <source>
        <dbReference type="SAM" id="MobiDB-lite"/>
    </source>
</evidence>
<feature type="region of interest" description="Disordered" evidence="1">
    <location>
        <begin position="47"/>
        <end position="69"/>
    </location>
</feature>
<dbReference type="InterPro" id="IPR002514">
    <property type="entry name" value="Transposase_8"/>
</dbReference>